<dbReference type="InterPro" id="IPR000160">
    <property type="entry name" value="GGDEF_dom"/>
</dbReference>
<dbReference type="InterPro" id="IPR029787">
    <property type="entry name" value="Nucleotide_cyclase"/>
</dbReference>
<dbReference type="SUPFAM" id="SSF141868">
    <property type="entry name" value="EAL domain-like"/>
    <property type="match status" value="1"/>
</dbReference>
<dbReference type="KEGG" id="ckr:CKR_1010"/>
<dbReference type="InterPro" id="IPR035919">
    <property type="entry name" value="EAL_sf"/>
</dbReference>
<dbReference type="InterPro" id="IPR052155">
    <property type="entry name" value="Biofilm_reg_signaling"/>
</dbReference>
<dbReference type="HOGENOM" id="CLU_000445_70_20_9"/>
<dbReference type="Gene3D" id="3.30.70.270">
    <property type="match status" value="1"/>
</dbReference>
<evidence type="ECO:0000259" key="1">
    <source>
        <dbReference type="PROSITE" id="PS50113"/>
    </source>
</evidence>
<dbReference type="InterPro" id="IPR001633">
    <property type="entry name" value="EAL_dom"/>
</dbReference>
<evidence type="ECO:0008006" key="6">
    <source>
        <dbReference type="Google" id="ProtNLM"/>
    </source>
</evidence>
<dbReference type="NCBIfam" id="TIGR00229">
    <property type="entry name" value="sensory_box"/>
    <property type="match status" value="1"/>
</dbReference>
<dbReference type="SMART" id="SM00052">
    <property type="entry name" value="EAL"/>
    <property type="match status" value="1"/>
</dbReference>
<dbReference type="SMART" id="SM00267">
    <property type="entry name" value="GGDEF"/>
    <property type="match status" value="1"/>
</dbReference>
<dbReference type="Gene3D" id="3.30.450.20">
    <property type="entry name" value="PAS domain"/>
    <property type="match status" value="1"/>
</dbReference>
<dbReference type="Pfam" id="PF00563">
    <property type="entry name" value="EAL"/>
    <property type="match status" value="1"/>
</dbReference>
<proteinExistence type="predicted"/>
<dbReference type="Pfam" id="PF08447">
    <property type="entry name" value="PAS_3"/>
    <property type="match status" value="1"/>
</dbReference>
<dbReference type="SUPFAM" id="SSF55073">
    <property type="entry name" value="Nucleotide cyclase"/>
    <property type="match status" value="1"/>
</dbReference>
<dbReference type="InterPro" id="IPR043128">
    <property type="entry name" value="Rev_trsase/Diguanyl_cyclase"/>
</dbReference>
<feature type="domain" description="GGDEF" evidence="3">
    <location>
        <begin position="164"/>
        <end position="297"/>
    </location>
</feature>
<dbReference type="AlphaFoldDB" id="B9E0N6"/>
<dbReference type="InterPro" id="IPR035965">
    <property type="entry name" value="PAS-like_dom_sf"/>
</dbReference>
<name>B9E0N6_CLOK1</name>
<accession>B9E0N6</accession>
<reference evidence="5" key="1">
    <citation type="submission" date="2005-09" db="EMBL/GenBank/DDBJ databases">
        <title>Complete genome sequence of Clostridium kluyveri and comparative genomics of Clostridia species.</title>
        <authorList>
            <person name="Inui M."/>
            <person name="Nonaka H."/>
            <person name="Shinoda Y."/>
            <person name="Ikenaga Y."/>
            <person name="Abe M."/>
            <person name="Naito K."/>
            <person name="Vertes A.A."/>
            <person name="Yukawa H."/>
        </authorList>
    </citation>
    <scope>NUCLEOTIDE SEQUENCE [LARGE SCALE GENOMIC DNA]</scope>
    <source>
        <strain evidence="5">NBRC 12016</strain>
    </source>
</reference>
<dbReference type="RefSeq" id="WP_012620329.1">
    <property type="nucleotide sequence ID" value="NC_011837.1"/>
</dbReference>
<dbReference type="NCBIfam" id="TIGR00254">
    <property type="entry name" value="GGDEF"/>
    <property type="match status" value="1"/>
</dbReference>
<dbReference type="SUPFAM" id="SSF55785">
    <property type="entry name" value="PYP-like sensor domain (PAS domain)"/>
    <property type="match status" value="1"/>
</dbReference>
<dbReference type="Pfam" id="PF00990">
    <property type="entry name" value="GGDEF"/>
    <property type="match status" value="1"/>
</dbReference>
<dbReference type="EMBL" id="AP009049">
    <property type="protein sequence ID" value="BAH06061.1"/>
    <property type="molecule type" value="Genomic_DNA"/>
</dbReference>
<dbReference type="PANTHER" id="PTHR44757:SF2">
    <property type="entry name" value="BIOFILM ARCHITECTURE MAINTENANCE PROTEIN MBAA"/>
    <property type="match status" value="1"/>
</dbReference>
<dbReference type="CDD" id="cd01948">
    <property type="entry name" value="EAL"/>
    <property type="match status" value="1"/>
</dbReference>
<dbReference type="PROSITE" id="PS50113">
    <property type="entry name" value="PAC"/>
    <property type="match status" value="1"/>
</dbReference>
<dbReference type="PROSITE" id="PS50887">
    <property type="entry name" value="GGDEF"/>
    <property type="match status" value="1"/>
</dbReference>
<feature type="domain" description="EAL" evidence="2">
    <location>
        <begin position="306"/>
        <end position="559"/>
    </location>
</feature>
<dbReference type="Gene3D" id="3.20.20.450">
    <property type="entry name" value="EAL domain"/>
    <property type="match status" value="1"/>
</dbReference>
<dbReference type="PANTHER" id="PTHR44757">
    <property type="entry name" value="DIGUANYLATE CYCLASE DGCP"/>
    <property type="match status" value="1"/>
</dbReference>
<dbReference type="InterPro" id="IPR000700">
    <property type="entry name" value="PAS-assoc_C"/>
</dbReference>
<dbReference type="Proteomes" id="UP000007969">
    <property type="component" value="Chromosome"/>
</dbReference>
<dbReference type="InterPro" id="IPR000014">
    <property type="entry name" value="PAS"/>
</dbReference>
<sequence length="567" mass="65358">MEIYNGSNEQIYKRALTGANISLWEWDLEKCCIFFSDNFKNILGYNTENFKNLFDFIEEIVIPPDKLSAKNDLTFFIKGNTETYRSEFKISTKEKHIRSLLVKGAATRNSAGEIILLSGSINDVTQKKRLEEYINYSAYYDSLTGLPNRILFRNDLKTILDNYKNGALIFIDIDDFKSVNDTFGHDYGDLLLVIFSQLIAMCIEPYGTLYRLGGDEFMLLIDKLNSYNELKKLCMEISHYLKNPFEVKEKQIYITISIGIALFPEDSSDVAELYKYADLAVFESKQKGKNTTTFFKKELFYFYRRKLIIEQELKTAIENNELYILYQPQIDAVENKVIGFESLLRWKNRKLGFISPQEFIPICESTGIIIDIGEWVLNSVCKMIYELQLKGFKIETISVNVSPIQLRNSDFITRLINICEKNQISPSLLEIEITEGTLIDLYACKIKTLDELLKKGVRVAIDDFGTGYSSLNYLTILPVNTLKIDKSFIDNIESKKNKAVIKSIINLCKSLNYNIIAEGVETKRQLDCLLHIGCNIIQGYYFSKPLPVNKIENILKEKNKFGGFQFE</sequence>
<organism evidence="4 5">
    <name type="scientific">Clostridium kluyveri (strain NBRC 12016)</name>
    <dbReference type="NCBI Taxonomy" id="583346"/>
    <lineage>
        <taxon>Bacteria</taxon>
        <taxon>Bacillati</taxon>
        <taxon>Bacillota</taxon>
        <taxon>Clostridia</taxon>
        <taxon>Eubacteriales</taxon>
        <taxon>Clostridiaceae</taxon>
        <taxon>Clostridium</taxon>
    </lineage>
</organism>
<dbReference type="PROSITE" id="PS50883">
    <property type="entry name" value="EAL"/>
    <property type="match status" value="1"/>
</dbReference>
<evidence type="ECO:0000313" key="4">
    <source>
        <dbReference type="EMBL" id="BAH06061.1"/>
    </source>
</evidence>
<feature type="domain" description="PAC" evidence="1">
    <location>
        <begin position="84"/>
        <end position="136"/>
    </location>
</feature>
<evidence type="ECO:0000259" key="3">
    <source>
        <dbReference type="PROSITE" id="PS50887"/>
    </source>
</evidence>
<evidence type="ECO:0000259" key="2">
    <source>
        <dbReference type="PROSITE" id="PS50883"/>
    </source>
</evidence>
<dbReference type="InterPro" id="IPR013655">
    <property type="entry name" value="PAS_fold_3"/>
</dbReference>
<gene>
    <name evidence="4" type="ordered locus">CKR_1010</name>
</gene>
<evidence type="ECO:0000313" key="5">
    <source>
        <dbReference type="Proteomes" id="UP000007969"/>
    </source>
</evidence>
<dbReference type="CDD" id="cd01949">
    <property type="entry name" value="GGDEF"/>
    <property type="match status" value="1"/>
</dbReference>
<protein>
    <recommendedName>
        <fullName evidence="6">GGDEF domain-containing protein</fullName>
    </recommendedName>
</protein>